<keyword evidence="10" id="KW-0812">Transmembrane</keyword>
<dbReference type="InterPro" id="IPR005467">
    <property type="entry name" value="His_kinase_dom"/>
</dbReference>
<keyword evidence="16" id="KW-0472">Membrane</keyword>
<dbReference type="InterPro" id="IPR021766">
    <property type="entry name" value="PhoR_N"/>
</dbReference>
<dbReference type="InterPro" id="IPR004358">
    <property type="entry name" value="Sig_transdc_His_kin-like_C"/>
</dbReference>
<keyword evidence="6" id="KW-1003">Cell membrane</keyword>
<dbReference type="GO" id="GO:0016301">
    <property type="term" value="F:kinase activity"/>
    <property type="evidence" value="ECO:0007669"/>
    <property type="project" value="UniProtKB-KW"/>
</dbReference>
<evidence type="ECO:0000256" key="9">
    <source>
        <dbReference type="ARBA" id="ARBA00022679"/>
    </source>
</evidence>
<dbReference type="Pfam" id="PF00512">
    <property type="entry name" value="HisKA"/>
    <property type="match status" value="1"/>
</dbReference>
<evidence type="ECO:0000256" key="7">
    <source>
        <dbReference type="ARBA" id="ARBA00022553"/>
    </source>
</evidence>
<dbReference type="Pfam" id="PF11808">
    <property type="entry name" value="PhoR"/>
    <property type="match status" value="1"/>
</dbReference>
<keyword evidence="14" id="KW-1133">Transmembrane helix</keyword>
<evidence type="ECO:0000256" key="6">
    <source>
        <dbReference type="ARBA" id="ARBA00022475"/>
    </source>
</evidence>
<keyword evidence="7" id="KW-0597">Phosphoprotein</keyword>
<name>A0ABM9NFC9_9GAMM</name>
<evidence type="ECO:0000256" key="11">
    <source>
        <dbReference type="ARBA" id="ARBA00022741"/>
    </source>
</evidence>
<keyword evidence="8" id="KW-0592">Phosphate transport</keyword>
<evidence type="ECO:0000256" key="15">
    <source>
        <dbReference type="ARBA" id="ARBA00023012"/>
    </source>
</evidence>
<dbReference type="Pfam" id="PF02518">
    <property type="entry name" value="HATPase_c"/>
    <property type="match status" value="1"/>
</dbReference>
<dbReference type="InterPro" id="IPR014310">
    <property type="entry name" value="Sig_transdc_His_kinase_PhoR"/>
</dbReference>
<keyword evidence="13" id="KW-0067">ATP-binding</keyword>
<dbReference type="SMART" id="SM00387">
    <property type="entry name" value="HATPase_c"/>
    <property type="match status" value="1"/>
</dbReference>
<dbReference type="PANTHER" id="PTHR45453:SF1">
    <property type="entry name" value="PHOSPHATE REGULON SENSOR PROTEIN PHOR"/>
    <property type="match status" value="1"/>
</dbReference>
<dbReference type="InterPro" id="IPR050351">
    <property type="entry name" value="BphY/WalK/GraS-like"/>
</dbReference>
<comment type="subcellular location">
    <subcellularLocation>
        <location evidence="2">Cell membrane</location>
    </subcellularLocation>
</comment>
<evidence type="ECO:0000256" key="10">
    <source>
        <dbReference type="ARBA" id="ARBA00022692"/>
    </source>
</evidence>
<dbReference type="Gene3D" id="3.30.450.20">
    <property type="entry name" value="PAS domain"/>
    <property type="match status" value="1"/>
</dbReference>
<dbReference type="EMBL" id="OZ026884">
    <property type="protein sequence ID" value="CAL1239311.1"/>
    <property type="molecule type" value="Genomic_DNA"/>
</dbReference>
<keyword evidence="20" id="KW-1185">Reference proteome</keyword>
<dbReference type="PROSITE" id="PS50109">
    <property type="entry name" value="HIS_KIN"/>
    <property type="match status" value="1"/>
</dbReference>
<protein>
    <recommendedName>
        <fullName evidence="4">Phosphate regulon sensor protein PhoR</fullName>
        <ecNumber evidence="3">2.7.13.3</ecNumber>
    </recommendedName>
</protein>
<dbReference type="InterPro" id="IPR035965">
    <property type="entry name" value="PAS-like_dom_sf"/>
</dbReference>
<evidence type="ECO:0000256" key="17">
    <source>
        <dbReference type="ARBA" id="ARBA00025207"/>
    </source>
</evidence>
<dbReference type="InterPro" id="IPR003594">
    <property type="entry name" value="HATPase_dom"/>
</dbReference>
<dbReference type="SUPFAM" id="SSF47384">
    <property type="entry name" value="Homodimeric domain of signal transducing histidine kinase"/>
    <property type="match status" value="1"/>
</dbReference>
<sequence>MFSPWRAELSQILLALLLGAFLGQVTDHYAFAFWLSGMLYLLRHLVYAQRLLRWLRGGRVSELPQGDGIWEEIYYLIYRLRRRNKRRKKQLIRMLERFRTATAALPDATVVLGPRDEIDWFNEAAERMLGLRRGDIGQKIGNLLRYPRFTHYLRHADYQTTVGIPSPTVDNLQLEIRIVPYGEDLRLLVAQDVTQLRFMERVRTDFVANVSHELRTPLTVLKGYLETLNDTQGKIPEAYLKIFRRMEEQTVRMQSLVDGLLSLTRLESGAHPLPQKRVDVPALLKLICEEVKLLPEAIPAVELRLETNACLTGAEQELRSAFSNLVVNAVKYTPPQGRVTVRWRDEGEGVRLDVEDTGPGIAQEHLPRLTERFYRVDVEGSKNKSGSGLGLAIVRHVMVRHGAELKIASTLGKGSCFSCCFPGTRTLRDACPAPEVGCASAL</sequence>
<evidence type="ECO:0000256" key="5">
    <source>
        <dbReference type="ARBA" id="ARBA00022448"/>
    </source>
</evidence>
<dbReference type="SMART" id="SM00091">
    <property type="entry name" value="PAS"/>
    <property type="match status" value="1"/>
</dbReference>
<reference evidence="19 20" key="1">
    <citation type="submission" date="2024-04" db="EMBL/GenBank/DDBJ databases">
        <authorList>
            <person name="Cremers G."/>
        </authorList>
    </citation>
    <scope>NUCLEOTIDE SEQUENCE [LARGE SCALE GENOMIC DNA]</scope>
    <source>
        <strain evidence="19">MeCH1-AG</strain>
    </source>
</reference>
<evidence type="ECO:0000256" key="16">
    <source>
        <dbReference type="ARBA" id="ARBA00023136"/>
    </source>
</evidence>
<accession>A0ABM9NFC9</accession>
<evidence type="ECO:0000256" key="12">
    <source>
        <dbReference type="ARBA" id="ARBA00022777"/>
    </source>
</evidence>
<dbReference type="InterPro" id="IPR036097">
    <property type="entry name" value="HisK_dim/P_sf"/>
</dbReference>
<dbReference type="PRINTS" id="PR00344">
    <property type="entry name" value="BCTRLSENSOR"/>
</dbReference>
<dbReference type="Pfam" id="PF13188">
    <property type="entry name" value="PAS_8"/>
    <property type="match status" value="1"/>
</dbReference>
<dbReference type="InterPro" id="IPR036890">
    <property type="entry name" value="HATPase_C_sf"/>
</dbReference>
<keyword evidence="11" id="KW-0547">Nucleotide-binding</keyword>
<evidence type="ECO:0000313" key="19">
    <source>
        <dbReference type="EMBL" id="CAL1239311.1"/>
    </source>
</evidence>
<dbReference type="NCBIfam" id="NF008235">
    <property type="entry name" value="PRK11006.1"/>
    <property type="match status" value="1"/>
</dbReference>
<dbReference type="CDD" id="cd00130">
    <property type="entry name" value="PAS"/>
    <property type="match status" value="1"/>
</dbReference>
<dbReference type="Gene3D" id="1.10.287.130">
    <property type="match status" value="1"/>
</dbReference>
<keyword evidence="15" id="KW-0902">Two-component regulatory system</keyword>
<dbReference type="SUPFAM" id="SSF55785">
    <property type="entry name" value="PYP-like sensor domain (PAS domain)"/>
    <property type="match status" value="1"/>
</dbReference>
<evidence type="ECO:0000256" key="8">
    <source>
        <dbReference type="ARBA" id="ARBA00022592"/>
    </source>
</evidence>
<dbReference type="SUPFAM" id="SSF55874">
    <property type="entry name" value="ATPase domain of HSP90 chaperone/DNA topoisomerase II/histidine kinase"/>
    <property type="match status" value="1"/>
</dbReference>
<dbReference type="CDD" id="cd00082">
    <property type="entry name" value="HisKA"/>
    <property type="match status" value="1"/>
</dbReference>
<comment type="function">
    <text evidence="17">Member of the two-component regulatory system PhoR/PhoB involved in the phosphate regulon genes expression. PhoR may function as a membrane-associated protein kinase that phosphorylates PhoB in response to environmental signals.</text>
</comment>
<dbReference type="SMART" id="SM00388">
    <property type="entry name" value="HisKA"/>
    <property type="match status" value="1"/>
</dbReference>
<feature type="domain" description="Histidine kinase" evidence="18">
    <location>
        <begin position="209"/>
        <end position="425"/>
    </location>
</feature>
<dbReference type="NCBIfam" id="TIGR02966">
    <property type="entry name" value="phoR_proteo"/>
    <property type="match status" value="1"/>
</dbReference>
<evidence type="ECO:0000256" key="14">
    <source>
        <dbReference type="ARBA" id="ARBA00022989"/>
    </source>
</evidence>
<proteinExistence type="predicted"/>
<evidence type="ECO:0000256" key="3">
    <source>
        <dbReference type="ARBA" id="ARBA00012438"/>
    </source>
</evidence>
<dbReference type="InterPro" id="IPR000014">
    <property type="entry name" value="PAS"/>
</dbReference>
<keyword evidence="12 19" id="KW-0418">Kinase</keyword>
<keyword evidence="5" id="KW-0813">Transport</keyword>
<dbReference type="RefSeq" id="WP_348759892.1">
    <property type="nucleotide sequence ID" value="NZ_OZ026884.1"/>
</dbReference>
<evidence type="ECO:0000256" key="4">
    <source>
        <dbReference type="ARBA" id="ARBA00019665"/>
    </source>
</evidence>
<dbReference type="Proteomes" id="UP001497493">
    <property type="component" value="Chromosome"/>
</dbReference>
<gene>
    <name evidence="19" type="primary">phoR</name>
    <name evidence="19" type="ORF">MECH1_V1_0535</name>
</gene>
<keyword evidence="9" id="KW-0808">Transferase</keyword>
<dbReference type="InterPro" id="IPR003661">
    <property type="entry name" value="HisK_dim/P_dom"/>
</dbReference>
<dbReference type="EC" id="2.7.13.3" evidence="3"/>
<evidence type="ECO:0000256" key="13">
    <source>
        <dbReference type="ARBA" id="ARBA00022840"/>
    </source>
</evidence>
<evidence type="ECO:0000313" key="20">
    <source>
        <dbReference type="Proteomes" id="UP001497493"/>
    </source>
</evidence>
<comment type="catalytic activity">
    <reaction evidence="1">
        <text>ATP + protein L-histidine = ADP + protein N-phospho-L-histidine.</text>
        <dbReference type="EC" id="2.7.13.3"/>
    </reaction>
</comment>
<evidence type="ECO:0000256" key="2">
    <source>
        <dbReference type="ARBA" id="ARBA00004236"/>
    </source>
</evidence>
<dbReference type="Gene3D" id="3.30.565.10">
    <property type="entry name" value="Histidine kinase-like ATPase, C-terminal domain"/>
    <property type="match status" value="1"/>
</dbReference>
<evidence type="ECO:0000259" key="18">
    <source>
        <dbReference type="PROSITE" id="PS50109"/>
    </source>
</evidence>
<organism evidence="19 20">
    <name type="scientific">Candidatus Methylocalor cossyra</name>
    <dbReference type="NCBI Taxonomy" id="3108543"/>
    <lineage>
        <taxon>Bacteria</taxon>
        <taxon>Pseudomonadati</taxon>
        <taxon>Pseudomonadota</taxon>
        <taxon>Gammaproteobacteria</taxon>
        <taxon>Methylococcales</taxon>
        <taxon>Methylococcaceae</taxon>
        <taxon>Candidatus Methylocalor</taxon>
    </lineage>
</organism>
<dbReference type="PANTHER" id="PTHR45453">
    <property type="entry name" value="PHOSPHATE REGULON SENSOR PROTEIN PHOR"/>
    <property type="match status" value="1"/>
</dbReference>
<evidence type="ECO:0000256" key="1">
    <source>
        <dbReference type="ARBA" id="ARBA00000085"/>
    </source>
</evidence>